<reference evidence="1" key="1">
    <citation type="submission" date="2022-12" db="EMBL/GenBank/DDBJ databases">
        <authorList>
            <person name="Webb A."/>
        </authorList>
    </citation>
    <scope>NUCLEOTIDE SEQUENCE</scope>
    <source>
        <strain evidence="1">Hp1</strain>
    </source>
</reference>
<dbReference type="AlphaFoldDB" id="A0AAV0T6W9"/>
<organism evidence="1 2">
    <name type="scientific">Hyaloperonospora brassicae</name>
    <name type="common">Brassica downy mildew</name>
    <name type="synonym">Peronospora brassicae</name>
    <dbReference type="NCBI Taxonomy" id="162125"/>
    <lineage>
        <taxon>Eukaryota</taxon>
        <taxon>Sar</taxon>
        <taxon>Stramenopiles</taxon>
        <taxon>Oomycota</taxon>
        <taxon>Peronosporomycetes</taxon>
        <taxon>Peronosporales</taxon>
        <taxon>Peronosporaceae</taxon>
        <taxon>Hyaloperonospora</taxon>
    </lineage>
</organism>
<gene>
    <name evidence="1" type="ORF">HBR001_LOCUS1556</name>
</gene>
<evidence type="ECO:0000313" key="1">
    <source>
        <dbReference type="EMBL" id="CAI5716064.1"/>
    </source>
</evidence>
<sequence>MDEGHTKYVWDANNRFKVAVDTKVIEICGDLRGDLTLLMHERVVEPVQDDQSLKTWRCQHSSVRELRKEGGKSPETRHSKAGSMNNRLFIDGSNGKYLLILDYDMKPHPTFLLAVLPFSVSEGEAAVDGGGRQYSDDISWY</sequence>
<comment type="caution">
    <text evidence="1">The sequence shown here is derived from an EMBL/GenBank/DDBJ whole genome shotgun (WGS) entry which is preliminary data.</text>
</comment>
<keyword evidence="2" id="KW-1185">Reference proteome</keyword>
<proteinExistence type="predicted"/>
<protein>
    <submittedName>
        <fullName evidence="1">Uncharacterized protein</fullName>
    </submittedName>
</protein>
<accession>A0AAV0T6W9</accession>
<evidence type="ECO:0000313" key="2">
    <source>
        <dbReference type="Proteomes" id="UP001162031"/>
    </source>
</evidence>
<name>A0AAV0T6W9_HYABA</name>
<dbReference type="Gene3D" id="3.90.550.10">
    <property type="entry name" value="Spore Coat Polysaccharide Biosynthesis Protein SpsA, Chain A"/>
    <property type="match status" value="1"/>
</dbReference>
<dbReference type="Proteomes" id="UP001162031">
    <property type="component" value="Unassembled WGS sequence"/>
</dbReference>
<dbReference type="InterPro" id="IPR029044">
    <property type="entry name" value="Nucleotide-diphossugar_trans"/>
</dbReference>
<dbReference type="EMBL" id="CANTFL010000148">
    <property type="protein sequence ID" value="CAI5716064.1"/>
    <property type="molecule type" value="Genomic_DNA"/>
</dbReference>